<dbReference type="AlphaFoldDB" id="A0AAN9EWX9"/>
<evidence type="ECO:0000313" key="2">
    <source>
        <dbReference type="Proteomes" id="UP001359559"/>
    </source>
</evidence>
<accession>A0AAN9EWX9</accession>
<evidence type="ECO:0000313" key="1">
    <source>
        <dbReference type="EMBL" id="KAK7264121.1"/>
    </source>
</evidence>
<gene>
    <name evidence="1" type="ORF">RJT34_31725</name>
</gene>
<sequence>MDLSKSTTLHRLICYDTRMDFDYSTQLYVAGGSTCKVKLCLKVRFACVVHTTYCEENFGKLVEAFDRIVYNVIFPDNVSQEHLLPSLGSYFSLGFGKTKDDGDHFLMF</sequence>
<keyword evidence="2" id="KW-1185">Reference proteome</keyword>
<name>A0AAN9EWX9_CLITE</name>
<dbReference type="EMBL" id="JAYKXN010000008">
    <property type="protein sequence ID" value="KAK7264121.1"/>
    <property type="molecule type" value="Genomic_DNA"/>
</dbReference>
<reference evidence="1 2" key="1">
    <citation type="submission" date="2024-01" db="EMBL/GenBank/DDBJ databases">
        <title>The genomes of 5 underutilized Papilionoideae crops provide insights into root nodulation and disease resistance.</title>
        <authorList>
            <person name="Yuan L."/>
        </authorList>
    </citation>
    <scope>NUCLEOTIDE SEQUENCE [LARGE SCALE GENOMIC DNA]</scope>
    <source>
        <strain evidence="1">LY-2023</strain>
        <tissue evidence="1">Leaf</tissue>
    </source>
</reference>
<dbReference type="Proteomes" id="UP001359559">
    <property type="component" value="Unassembled WGS sequence"/>
</dbReference>
<protein>
    <submittedName>
        <fullName evidence="1">Uncharacterized protein</fullName>
    </submittedName>
</protein>
<organism evidence="1 2">
    <name type="scientific">Clitoria ternatea</name>
    <name type="common">Butterfly pea</name>
    <dbReference type="NCBI Taxonomy" id="43366"/>
    <lineage>
        <taxon>Eukaryota</taxon>
        <taxon>Viridiplantae</taxon>
        <taxon>Streptophyta</taxon>
        <taxon>Embryophyta</taxon>
        <taxon>Tracheophyta</taxon>
        <taxon>Spermatophyta</taxon>
        <taxon>Magnoliopsida</taxon>
        <taxon>eudicotyledons</taxon>
        <taxon>Gunneridae</taxon>
        <taxon>Pentapetalae</taxon>
        <taxon>rosids</taxon>
        <taxon>fabids</taxon>
        <taxon>Fabales</taxon>
        <taxon>Fabaceae</taxon>
        <taxon>Papilionoideae</taxon>
        <taxon>50 kb inversion clade</taxon>
        <taxon>NPAAA clade</taxon>
        <taxon>indigoferoid/millettioid clade</taxon>
        <taxon>Phaseoleae</taxon>
        <taxon>Clitoria</taxon>
    </lineage>
</organism>
<comment type="caution">
    <text evidence="1">The sequence shown here is derived from an EMBL/GenBank/DDBJ whole genome shotgun (WGS) entry which is preliminary data.</text>
</comment>
<proteinExistence type="predicted"/>